<sequence length="379" mass="43406">MLLVIPKAQLLKSQLDDSLKGQQGMRLELELSQRGKDEETQRHETERAGWEQERAALQKEISELRADVGQSCDKLRRVEGRNKDVQETGDSLSTELTQLLLEKEEDEQRIRELEEDVQVLSDCGRETDTALERMKERVKKMCDQLKYEEEKRKAVQVEHQAALAAVRSLQERLEASERVGEGLRREMGELGLQRGASQGELHQTRLQAARLTLQLSEQELAFKEGQASWAQERDAYRKAAQVEQSKVAQLSREVQCREDWLGEERREREELEADLECNRATLGDAKREAQELRAQLRAMQKESEPQHAERQDLEGYVRHLEQRLGIPPRPDDGWLSPDGSETPESLGEEGDPQDRDNAPDAETQESDSEVEEVRPLAAP</sequence>
<dbReference type="GO" id="GO:0003713">
    <property type="term" value="F:transcription coactivator activity"/>
    <property type="evidence" value="ECO:0007669"/>
    <property type="project" value="TreeGrafter"/>
</dbReference>
<dbReference type="OMA" id="ETQRHET"/>
<proteinExistence type="predicted"/>
<dbReference type="InterPro" id="IPR051002">
    <property type="entry name" value="UBA_autophagy_assoc_protein"/>
</dbReference>
<dbReference type="GO" id="GO:0045944">
    <property type="term" value="P:positive regulation of transcription by RNA polymerase II"/>
    <property type="evidence" value="ECO:0007669"/>
    <property type="project" value="TreeGrafter"/>
</dbReference>
<dbReference type="PANTHER" id="PTHR31915">
    <property type="entry name" value="SKICH DOMAIN-CONTAINING PROTEIN"/>
    <property type="match status" value="1"/>
</dbReference>
<reference evidence="4" key="1">
    <citation type="submission" date="2025-08" db="UniProtKB">
        <authorList>
            <consortium name="Ensembl"/>
        </authorList>
    </citation>
    <scope>IDENTIFICATION</scope>
</reference>
<feature type="region of interest" description="Disordered" evidence="2">
    <location>
        <begin position="296"/>
        <end position="379"/>
    </location>
</feature>
<name>A0A8C4YZN9_GADMO</name>
<dbReference type="InterPro" id="IPR012852">
    <property type="entry name" value="CALCOCO1-like"/>
</dbReference>
<keyword evidence="5" id="KW-1185">Reference proteome</keyword>
<dbReference type="GO" id="GO:0005634">
    <property type="term" value="C:nucleus"/>
    <property type="evidence" value="ECO:0007669"/>
    <property type="project" value="UniProtKB-SubCell"/>
</dbReference>
<feature type="compositionally biased region" description="Basic and acidic residues" evidence="2">
    <location>
        <begin position="299"/>
        <end position="322"/>
    </location>
</feature>
<organism evidence="4 5">
    <name type="scientific">Gadus morhua</name>
    <name type="common">Atlantic cod</name>
    <dbReference type="NCBI Taxonomy" id="8049"/>
    <lineage>
        <taxon>Eukaryota</taxon>
        <taxon>Metazoa</taxon>
        <taxon>Chordata</taxon>
        <taxon>Craniata</taxon>
        <taxon>Vertebrata</taxon>
        <taxon>Euteleostomi</taxon>
        <taxon>Actinopterygii</taxon>
        <taxon>Neopterygii</taxon>
        <taxon>Teleostei</taxon>
        <taxon>Neoteleostei</taxon>
        <taxon>Acanthomorphata</taxon>
        <taxon>Zeiogadaria</taxon>
        <taxon>Gadariae</taxon>
        <taxon>Gadiformes</taxon>
        <taxon>Gadoidei</taxon>
        <taxon>Gadidae</taxon>
        <taxon>Gadus</taxon>
    </lineage>
</organism>
<dbReference type="Pfam" id="PF07888">
    <property type="entry name" value="CALCOCO1"/>
    <property type="match status" value="1"/>
</dbReference>
<evidence type="ECO:0000313" key="4">
    <source>
        <dbReference type="Ensembl" id="ENSGMOP00000002420.2"/>
    </source>
</evidence>
<dbReference type="GO" id="GO:0005737">
    <property type="term" value="C:cytoplasm"/>
    <property type="evidence" value="ECO:0007669"/>
    <property type="project" value="UniProtKB-SubCell"/>
</dbReference>
<dbReference type="AlphaFoldDB" id="A0A8C4YZN9"/>
<reference evidence="4" key="2">
    <citation type="submission" date="2025-09" db="UniProtKB">
        <authorList>
            <consortium name="Ensembl"/>
        </authorList>
    </citation>
    <scope>IDENTIFICATION</scope>
</reference>
<dbReference type="Ensembl" id="ENSGMOT00000002500.2">
    <property type="protein sequence ID" value="ENSGMOP00000002420.2"/>
    <property type="gene ID" value="ENSGMOG00000002291.2"/>
</dbReference>
<accession>A0A8C4YZN9</accession>
<feature type="region of interest" description="Disordered" evidence="2">
    <location>
        <begin position="29"/>
        <end position="51"/>
    </location>
</feature>
<evidence type="ECO:0000259" key="3">
    <source>
        <dbReference type="Pfam" id="PF07888"/>
    </source>
</evidence>
<evidence type="ECO:0000256" key="2">
    <source>
        <dbReference type="SAM" id="MobiDB-lite"/>
    </source>
</evidence>
<dbReference type="PANTHER" id="PTHR31915:SF5">
    <property type="entry name" value="CALCIUM-BINDING AND COILED-COIL DOMAIN-CONTAINING PROTEIN 1"/>
    <property type="match status" value="1"/>
</dbReference>
<protein>
    <recommendedName>
        <fullName evidence="3">Calcium binding and coiled-coil domain-containing protein</fullName>
    </recommendedName>
</protein>
<feature type="coiled-coil region" evidence="1">
    <location>
        <begin position="96"/>
        <end position="186"/>
    </location>
</feature>
<dbReference type="Proteomes" id="UP000694546">
    <property type="component" value="Chromosome 13"/>
</dbReference>
<keyword evidence="1" id="KW-0175">Coiled coil</keyword>
<evidence type="ECO:0000313" key="5">
    <source>
        <dbReference type="Proteomes" id="UP000694546"/>
    </source>
</evidence>
<evidence type="ECO:0000256" key="1">
    <source>
        <dbReference type="SAM" id="Coils"/>
    </source>
</evidence>
<feature type="domain" description="Calcium binding and coiled-coil" evidence="3">
    <location>
        <begin position="157"/>
        <end position="326"/>
    </location>
</feature>